<proteinExistence type="inferred from homology"/>
<dbReference type="InterPro" id="IPR002523">
    <property type="entry name" value="MgTranspt_CorA/ZnTranspt_ZntB"/>
</dbReference>
<evidence type="ECO:0000256" key="2">
    <source>
        <dbReference type="ARBA" id="ARBA00009765"/>
    </source>
</evidence>
<evidence type="ECO:0000256" key="1">
    <source>
        <dbReference type="ARBA" id="ARBA00004141"/>
    </source>
</evidence>
<dbReference type="Proteomes" id="UP000051789">
    <property type="component" value="Unassembled WGS sequence"/>
</dbReference>
<dbReference type="GO" id="GO:0016020">
    <property type="term" value="C:membrane"/>
    <property type="evidence" value="ECO:0007669"/>
    <property type="project" value="UniProtKB-SubCell"/>
</dbReference>
<dbReference type="Gene3D" id="1.20.58.340">
    <property type="entry name" value="Magnesium transport protein CorA, transmembrane region"/>
    <property type="match status" value="2"/>
</dbReference>
<comment type="subcellular location">
    <subcellularLocation>
        <location evidence="1">Membrane</location>
        <topology evidence="1">Multi-pass membrane protein</topology>
    </subcellularLocation>
</comment>
<evidence type="ECO:0000313" key="8">
    <source>
        <dbReference type="Proteomes" id="UP000051789"/>
    </source>
</evidence>
<dbReference type="Pfam" id="PF01544">
    <property type="entry name" value="CorA"/>
    <property type="match status" value="1"/>
</dbReference>
<dbReference type="GO" id="GO:0046873">
    <property type="term" value="F:metal ion transmembrane transporter activity"/>
    <property type="evidence" value="ECO:0007669"/>
    <property type="project" value="InterPro"/>
</dbReference>
<evidence type="ECO:0000256" key="3">
    <source>
        <dbReference type="ARBA" id="ARBA00022692"/>
    </source>
</evidence>
<dbReference type="SUPFAM" id="SSF143865">
    <property type="entry name" value="CorA soluble domain-like"/>
    <property type="match status" value="1"/>
</dbReference>
<dbReference type="CDD" id="cd12827">
    <property type="entry name" value="EcCorA_ZntB-like_u2"/>
    <property type="match status" value="1"/>
</dbReference>
<dbReference type="InterPro" id="IPR047199">
    <property type="entry name" value="CorA-like"/>
</dbReference>
<dbReference type="InterPro" id="IPR045861">
    <property type="entry name" value="CorA_cytoplasmic_dom"/>
</dbReference>
<accession>A0A0R2CGE5</accession>
<name>A0A0R2CGE5_9LACO</name>
<dbReference type="PANTHER" id="PTHR47891:SF1">
    <property type="entry name" value="CORA-MAGNESIUM AND COBALT TRANSPORTER"/>
    <property type="match status" value="1"/>
</dbReference>
<feature type="transmembrane region" description="Helical" evidence="6">
    <location>
        <begin position="287"/>
        <end position="307"/>
    </location>
</feature>
<dbReference type="PATRIC" id="fig|1423810.4.peg.964"/>
<dbReference type="SUPFAM" id="SSF144083">
    <property type="entry name" value="Magnesium transport protein CorA, transmembrane region"/>
    <property type="match status" value="1"/>
</dbReference>
<dbReference type="AlphaFoldDB" id="A0A0R2CGE5"/>
<reference evidence="7 8" key="1">
    <citation type="journal article" date="2015" name="Genome Announc.">
        <title>Expanding the biotechnology potential of lactobacilli through comparative genomics of 213 strains and associated genera.</title>
        <authorList>
            <person name="Sun Z."/>
            <person name="Harris H.M."/>
            <person name="McCann A."/>
            <person name="Guo C."/>
            <person name="Argimon S."/>
            <person name="Zhang W."/>
            <person name="Yang X."/>
            <person name="Jeffery I.B."/>
            <person name="Cooney J.C."/>
            <person name="Kagawa T.F."/>
            <person name="Liu W."/>
            <person name="Song Y."/>
            <person name="Salvetti E."/>
            <person name="Wrobel A."/>
            <person name="Rasinkangas P."/>
            <person name="Parkhill J."/>
            <person name="Rea M.C."/>
            <person name="O'Sullivan O."/>
            <person name="Ritari J."/>
            <person name="Douillard F.P."/>
            <person name="Paul Ross R."/>
            <person name="Yang R."/>
            <person name="Briner A.E."/>
            <person name="Felis G.E."/>
            <person name="de Vos W.M."/>
            <person name="Barrangou R."/>
            <person name="Klaenhammer T.R."/>
            <person name="Caufield P.W."/>
            <person name="Cui Y."/>
            <person name="Zhang H."/>
            <person name="O'Toole P.W."/>
        </authorList>
    </citation>
    <scope>NUCLEOTIDE SEQUENCE [LARGE SCALE GENOMIC DNA]</scope>
    <source>
        <strain evidence="7 8">DSM 22698</strain>
    </source>
</reference>
<evidence type="ECO:0000256" key="4">
    <source>
        <dbReference type="ARBA" id="ARBA00022989"/>
    </source>
</evidence>
<keyword evidence="4 6" id="KW-1133">Transmembrane helix</keyword>
<evidence type="ECO:0000313" key="7">
    <source>
        <dbReference type="EMBL" id="KRM87435.1"/>
    </source>
</evidence>
<feature type="transmembrane region" description="Helical" evidence="6">
    <location>
        <begin position="256"/>
        <end position="275"/>
    </location>
</feature>
<keyword evidence="8" id="KW-1185">Reference proteome</keyword>
<dbReference type="EMBL" id="AYZK01000002">
    <property type="protein sequence ID" value="KRM87435.1"/>
    <property type="molecule type" value="Genomic_DNA"/>
</dbReference>
<gene>
    <name evidence="7" type="ORF">FD19_GL000939</name>
</gene>
<dbReference type="Gene3D" id="3.30.460.20">
    <property type="entry name" value="CorA soluble domain-like"/>
    <property type="match status" value="1"/>
</dbReference>
<keyword evidence="3 6" id="KW-0812">Transmembrane</keyword>
<organism evidence="7 8">
    <name type="scientific">Lacticaseibacillus thailandensis DSM 22698 = JCM 13996</name>
    <dbReference type="NCBI Taxonomy" id="1423810"/>
    <lineage>
        <taxon>Bacteria</taxon>
        <taxon>Bacillati</taxon>
        <taxon>Bacillota</taxon>
        <taxon>Bacilli</taxon>
        <taxon>Lactobacillales</taxon>
        <taxon>Lactobacillaceae</taxon>
        <taxon>Lacticaseibacillus</taxon>
    </lineage>
</organism>
<protein>
    <submittedName>
        <fullName evidence="7">Metal ion transporter, MIT family</fullName>
    </submittedName>
</protein>
<dbReference type="InterPro" id="IPR045863">
    <property type="entry name" value="CorA_TM1_TM2"/>
</dbReference>
<evidence type="ECO:0000256" key="5">
    <source>
        <dbReference type="ARBA" id="ARBA00023136"/>
    </source>
</evidence>
<evidence type="ECO:0000256" key="6">
    <source>
        <dbReference type="SAM" id="Phobius"/>
    </source>
</evidence>
<comment type="caution">
    <text evidence="7">The sequence shown here is derived from an EMBL/GenBank/DDBJ whole genome shotgun (WGS) entry which is preliminary data.</text>
</comment>
<sequence length="313" mass="34687">MNHMRQPRPLGTAPAAVERPARWLHIDDLNRTQANALAQRYDVPTTWLVDVTNSHADPRVEDLANKEDGQALILIRAPYQTTTANGITAYETMPVAFILHDDLLITACAAPLPILTEWERLAEVHGTVTTFAAAAIHAVCDAFTATADTVDDTTRKMEKRVTSSSHNDLLLEIMAMEKSLVYLSAALGHMQSVMAELRKVDYLFTTDSTAGELLYRANIELNEGLTLVESTEQILEQYNAAISAIVGNNLNLIMKMLTSVSILLAIPPIISGIWGQNTWIPWQHGASGFWIVFAISAALTGMVAWWLKRRKYF</sequence>
<comment type="similarity">
    <text evidence="2">Belongs to the CorA metal ion transporter (MIT) (TC 1.A.35) family.</text>
</comment>
<dbReference type="PANTHER" id="PTHR47891">
    <property type="entry name" value="TRANSPORTER-RELATED"/>
    <property type="match status" value="1"/>
</dbReference>
<keyword evidence="5 6" id="KW-0472">Membrane</keyword>